<gene>
    <name evidence="2" type="ORF">C7I84_12680</name>
</gene>
<dbReference type="CDD" id="cd00009">
    <property type="entry name" value="AAA"/>
    <property type="match status" value="1"/>
</dbReference>
<organism evidence="2 3">
    <name type="scientific">Kumtagia ephedrae</name>
    <dbReference type="NCBI Taxonomy" id="2116701"/>
    <lineage>
        <taxon>Bacteria</taxon>
        <taxon>Pseudomonadati</taxon>
        <taxon>Pseudomonadota</taxon>
        <taxon>Alphaproteobacteria</taxon>
        <taxon>Hyphomicrobiales</taxon>
        <taxon>Phyllobacteriaceae</taxon>
        <taxon>Kumtagia</taxon>
    </lineage>
</organism>
<dbReference type="AlphaFoldDB" id="A0A2P7SAF9"/>
<sequence length="293" mass="32270">MTRAAAEKPVASPEAVASRLAEMRYLADDGLATAIFLALRMGKPLLLEGAPGVGKTEAAKAVAALLGRDLVRLQCYEGIDAAHALYEWNYQRQLLAIRQAGEREIDIYDDRFLVARPLLQVLRAPLERVLLVDEIDRSDHEFEALLLEFLSDFQISIPERGTIRATAQPVVILTSNRTRELAGALRRRCVYHWIGYPDAEREAAIIMLRAGDVAQETARAVADAVRSLRARPLAKPPGISEAVEWANAATVLEKGGSPWPEAFRRAIGVLIKDEEDLSYLAPDLGRIVEEALG</sequence>
<dbReference type="SUPFAM" id="SSF52540">
    <property type="entry name" value="P-loop containing nucleoside triphosphate hydrolases"/>
    <property type="match status" value="1"/>
</dbReference>
<reference evidence="2 3" key="1">
    <citation type="submission" date="2018-03" db="EMBL/GenBank/DDBJ databases">
        <title>The draft genome of Mesorhizobium sp. 6GN-30.</title>
        <authorList>
            <person name="Liu L."/>
            <person name="Li L."/>
            <person name="Wang T."/>
            <person name="Zhang X."/>
            <person name="Liang L."/>
        </authorList>
    </citation>
    <scope>NUCLEOTIDE SEQUENCE [LARGE SCALE GENOMIC DNA]</scope>
    <source>
        <strain evidence="2 3">6GN30</strain>
    </source>
</reference>
<dbReference type="InterPro" id="IPR003593">
    <property type="entry name" value="AAA+_ATPase"/>
</dbReference>
<evidence type="ECO:0000259" key="1">
    <source>
        <dbReference type="SMART" id="SM00382"/>
    </source>
</evidence>
<dbReference type="InterPro" id="IPR050764">
    <property type="entry name" value="CbbQ/NirQ/NorQ/GpvN"/>
</dbReference>
<dbReference type="Proteomes" id="UP000241229">
    <property type="component" value="Unassembled WGS sequence"/>
</dbReference>
<comment type="caution">
    <text evidence="2">The sequence shown here is derived from an EMBL/GenBank/DDBJ whole genome shotgun (WGS) entry which is preliminary data.</text>
</comment>
<accession>A0A2P7SAF9</accession>
<evidence type="ECO:0000313" key="3">
    <source>
        <dbReference type="Proteomes" id="UP000241229"/>
    </source>
</evidence>
<dbReference type="OrthoDB" id="9783370at2"/>
<dbReference type="GO" id="GO:0016887">
    <property type="term" value="F:ATP hydrolysis activity"/>
    <property type="evidence" value="ECO:0007669"/>
    <property type="project" value="InterPro"/>
</dbReference>
<dbReference type="Gene3D" id="3.40.50.300">
    <property type="entry name" value="P-loop containing nucleotide triphosphate hydrolases"/>
    <property type="match status" value="1"/>
</dbReference>
<dbReference type="SMART" id="SM00382">
    <property type="entry name" value="AAA"/>
    <property type="match status" value="1"/>
</dbReference>
<evidence type="ECO:0000313" key="2">
    <source>
        <dbReference type="EMBL" id="PSJ59492.1"/>
    </source>
</evidence>
<dbReference type="RefSeq" id="WP_106772567.1">
    <property type="nucleotide sequence ID" value="NZ_PXYK01000011.1"/>
</dbReference>
<keyword evidence="3" id="KW-1185">Reference proteome</keyword>
<dbReference type="PANTHER" id="PTHR42759">
    <property type="entry name" value="MOXR FAMILY PROTEIN"/>
    <property type="match status" value="1"/>
</dbReference>
<feature type="domain" description="AAA+ ATPase" evidence="1">
    <location>
        <begin position="41"/>
        <end position="195"/>
    </location>
</feature>
<dbReference type="GO" id="GO:0005524">
    <property type="term" value="F:ATP binding"/>
    <property type="evidence" value="ECO:0007669"/>
    <property type="project" value="InterPro"/>
</dbReference>
<protein>
    <submittedName>
        <fullName evidence="2">ATPase</fullName>
    </submittedName>
</protein>
<dbReference type="Pfam" id="PF07728">
    <property type="entry name" value="AAA_5"/>
    <property type="match status" value="1"/>
</dbReference>
<name>A0A2P7SAF9_9HYPH</name>
<proteinExistence type="predicted"/>
<dbReference type="InterPro" id="IPR027417">
    <property type="entry name" value="P-loop_NTPase"/>
</dbReference>
<dbReference type="InterPro" id="IPR011704">
    <property type="entry name" value="ATPase_dyneun-rel_AAA"/>
</dbReference>
<dbReference type="PANTHER" id="PTHR42759:SF1">
    <property type="entry name" value="MAGNESIUM-CHELATASE SUBUNIT CHLD"/>
    <property type="match status" value="1"/>
</dbReference>
<dbReference type="EMBL" id="PXYK01000011">
    <property type="protein sequence ID" value="PSJ59492.1"/>
    <property type="molecule type" value="Genomic_DNA"/>
</dbReference>